<dbReference type="RefSeq" id="WP_320689906.1">
    <property type="nucleotide sequence ID" value="NZ_JAXBLV010000249.1"/>
</dbReference>
<keyword evidence="3" id="KW-1185">Reference proteome</keyword>
<reference evidence="3" key="1">
    <citation type="journal article" date="2023" name="Mar. Drugs">
        <title>Gemmata algarum, a Novel Planctomycete Isolated from an Algal Mat, Displays Antimicrobial Activity.</title>
        <authorList>
            <person name="Kumar G."/>
            <person name="Kallscheuer N."/>
            <person name="Kashif M."/>
            <person name="Ahamad S."/>
            <person name="Jagadeeshwari U."/>
            <person name="Pannikurungottu S."/>
            <person name="Haufschild T."/>
            <person name="Kabuu M."/>
            <person name="Sasikala C."/>
            <person name="Jogler C."/>
            <person name="Ramana C."/>
        </authorList>
    </citation>
    <scope>NUCLEOTIDE SEQUENCE [LARGE SCALE GENOMIC DNA]</scope>
    <source>
        <strain evidence="3">JC673</strain>
    </source>
</reference>
<comment type="caution">
    <text evidence="2">The sequence shown here is derived from an EMBL/GenBank/DDBJ whole genome shotgun (WGS) entry which is preliminary data.</text>
</comment>
<evidence type="ECO:0000313" key="2">
    <source>
        <dbReference type="EMBL" id="MDY3563767.1"/>
    </source>
</evidence>
<evidence type="ECO:0008006" key="4">
    <source>
        <dbReference type="Google" id="ProtNLM"/>
    </source>
</evidence>
<feature type="region of interest" description="Disordered" evidence="1">
    <location>
        <begin position="96"/>
        <end position="139"/>
    </location>
</feature>
<name>A0ABU5F8A8_9BACT</name>
<organism evidence="2 3">
    <name type="scientific">Gemmata algarum</name>
    <dbReference type="NCBI Taxonomy" id="2975278"/>
    <lineage>
        <taxon>Bacteria</taxon>
        <taxon>Pseudomonadati</taxon>
        <taxon>Planctomycetota</taxon>
        <taxon>Planctomycetia</taxon>
        <taxon>Gemmatales</taxon>
        <taxon>Gemmataceae</taxon>
        <taxon>Gemmata</taxon>
    </lineage>
</organism>
<accession>A0ABU5F8A8</accession>
<dbReference type="Proteomes" id="UP001272242">
    <property type="component" value="Unassembled WGS sequence"/>
</dbReference>
<gene>
    <name evidence="2" type="ORF">R5W23_005383</name>
</gene>
<sequence>MRWRPGRLGVLMAALVATGCGEPKFQFAPVEGTVTRDGKPLPNVLVTFFPDPEAGTLGPRSTGLTDRAGRYRLTAGPTQTGAVVGRHRVGLLDANLLGGPGGGAEGPSEVEDGAKGPRPSGPRVPESHNEFRNTPLRAEVADGGSVVDFALPK</sequence>
<evidence type="ECO:0000313" key="3">
    <source>
        <dbReference type="Proteomes" id="UP001272242"/>
    </source>
</evidence>
<protein>
    <recommendedName>
        <fullName evidence="4">Carboxypeptidase regulatory-like domain-containing protein</fullName>
    </recommendedName>
</protein>
<dbReference type="EMBL" id="JAXBLV010000249">
    <property type="protein sequence ID" value="MDY3563767.1"/>
    <property type="molecule type" value="Genomic_DNA"/>
</dbReference>
<proteinExistence type="predicted"/>
<dbReference type="PROSITE" id="PS51257">
    <property type="entry name" value="PROKAR_LIPOPROTEIN"/>
    <property type="match status" value="1"/>
</dbReference>
<evidence type="ECO:0000256" key="1">
    <source>
        <dbReference type="SAM" id="MobiDB-lite"/>
    </source>
</evidence>